<dbReference type="CDD" id="cd02257">
    <property type="entry name" value="Peptidase_C19"/>
    <property type="match status" value="1"/>
</dbReference>
<dbReference type="Gene3D" id="3.30.2230.10">
    <property type="entry name" value="DUSP-like"/>
    <property type="match status" value="1"/>
</dbReference>
<keyword evidence="12" id="KW-1185">Reference proteome</keyword>
<dbReference type="Pfam" id="PF06337">
    <property type="entry name" value="DUSP"/>
    <property type="match status" value="1"/>
</dbReference>
<keyword evidence="7" id="KW-0788">Thiol protease</keyword>
<dbReference type="RefSeq" id="XP_068347805.1">
    <property type="nucleotide sequence ID" value="XM_068512480.1"/>
</dbReference>
<feature type="region of interest" description="Disordered" evidence="8">
    <location>
        <begin position="1"/>
        <end position="21"/>
    </location>
</feature>
<dbReference type="Pfam" id="PF00443">
    <property type="entry name" value="UCH"/>
    <property type="match status" value="1"/>
</dbReference>
<dbReference type="SUPFAM" id="SSF143791">
    <property type="entry name" value="DUSP-like"/>
    <property type="match status" value="1"/>
</dbReference>
<evidence type="ECO:0000256" key="7">
    <source>
        <dbReference type="ARBA" id="ARBA00022807"/>
    </source>
</evidence>
<reference evidence="11" key="1">
    <citation type="submission" date="2016-10" db="EMBL/GenBank/DDBJ databases">
        <authorList>
            <person name="Benchimol M."/>
            <person name="Almeida L.G."/>
            <person name="Vasconcelos A.T."/>
            <person name="Perreira-Neves A."/>
            <person name="Rosa I.A."/>
            <person name="Tasca T."/>
            <person name="Bogo M.R."/>
            <person name="de Souza W."/>
        </authorList>
    </citation>
    <scope>NUCLEOTIDE SEQUENCE [LARGE SCALE GENOMIC DNA]</scope>
    <source>
        <strain evidence="11">K</strain>
    </source>
</reference>
<evidence type="ECO:0000313" key="11">
    <source>
        <dbReference type="EMBL" id="OHS94668.1"/>
    </source>
</evidence>
<evidence type="ECO:0000256" key="3">
    <source>
        <dbReference type="ARBA" id="ARBA00012759"/>
    </source>
</evidence>
<accession>A0A1J4JBP5</accession>
<dbReference type="OrthoDB" id="289038at2759"/>
<dbReference type="GeneID" id="94847184"/>
<dbReference type="PROSITE" id="PS50235">
    <property type="entry name" value="USP_3"/>
    <property type="match status" value="1"/>
</dbReference>
<dbReference type="Proteomes" id="UP000179807">
    <property type="component" value="Unassembled WGS sequence"/>
</dbReference>
<dbReference type="InterPro" id="IPR035927">
    <property type="entry name" value="DUSP-like_sf"/>
</dbReference>
<dbReference type="Gene3D" id="3.90.70.10">
    <property type="entry name" value="Cysteine proteinases"/>
    <property type="match status" value="1"/>
</dbReference>
<comment type="catalytic activity">
    <reaction evidence="1">
        <text>Thiol-dependent hydrolysis of ester, thioester, amide, peptide and isopeptide bonds formed by the C-terminal Gly of ubiquitin (a 76-residue protein attached to proteins as an intracellular targeting signal).</text>
        <dbReference type="EC" id="3.4.19.12"/>
    </reaction>
</comment>
<proteinExistence type="inferred from homology"/>
<dbReference type="EMBL" id="MLAK01001300">
    <property type="protein sequence ID" value="OHS94668.1"/>
    <property type="molecule type" value="Genomic_DNA"/>
</dbReference>
<evidence type="ECO:0000256" key="5">
    <source>
        <dbReference type="ARBA" id="ARBA00022786"/>
    </source>
</evidence>
<dbReference type="InterPro" id="IPR028889">
    <property type="entry name" value="USP"/>
</dbReference>
<evidence type="ECO:0000259" key="9">
    <source>
        <dbReference type="PROSITE" id="PS50235"/>
    </source>
</evidence>
<dbReference type="InterPro" id="IPR006615">
    <property type="entry name" value="Pept_C19_DUSP"/>
</dbReference>
<dbReference type="GO" id="GO:0016579">
    <property type="term" value="P:protein deubiquitination"/>
    <property type="evidence" value="ECO:0007669"/>
    <property type="project" value="InterPro"/>
</dbReference>
<dbReference type="InterPro" id="IPR050185">
    <property type="entry name" value="Ub_carboxyl-term_hydrolase"/>
</dbReference>
<evidence type="ECO:0000259" key="10">
    <source>
        <dbReference type="PROSITE" id="PS51283"/>
    </source>
</evidence>
<dbReference type="VEuPathDB" id="TrichDB:TRFO_39158"/>
<evidence type="ECO:0000256" key="6">
    <source>
        <dbReference type="ARBA" id="ARBA00022801"/>
    </source>
</evidence>
<feature type="domain" description="USP" evidence="9">
    <location>
        <begin position="258"/>
        <end position="576"/>
    </location>
</feature>
<keyword evidence="5" id="KW-0833">Ubl conjugation pathway</keyword>
<dbReference type="InterPro" id="IPR038765">
    <property type="entry name" value="Papain-like_cys_pep_sf"/>
</dbReference>
<dbReference type="EC" id="3.4.19.12" evidence="3"/>
<dbReference type="AlphaFoldDB" id="A0A1J4JBP5"/>
<feature type="domain" description="DUSP" evidence="10">
    <location>
        <begin position="14"/>
        <end position="118"/>
    </location>
</feature>
<evidence type="ECO:0000256" key="8">
    <source>
        <dbReference type="SAM" id="MobiDB-lite"/>
    </source>
</evidence>
<gene>
    <name evidence="11" type="ORF">TRFO_39158</name>
</gene>
<evidence type="ECO:0000256" key="4">
    <source>
        <dbReference type="ARBA" id="ARBA00022670"/>
    </source>
</evidence>
<protein>
    <recommendedName>
        <fullName evidence="3">ubiquitinyl hydrolase 1</fullName>
        <ecNumber evidence="3">3.4.19.12</ecNumber>
    </recommendedName>
</protein>
<dbReference type="PANTHER" id="PTHR21646:SF24">
    <property type="entry name" value="UBIQUITIN CARBOXYL-TERMINAL HYDROLASE"/>
    <property type="match status" value="1"/>
</dbReference>
<organism evidence="11 12">
    <name type="scientific">Tritrichomonas foetus</name>
    <dbReference type="NCBI Taxonomy" id="1144522"/>
    <lineage>
        <taxon>Eukaryota</taxon>
        <taxon>Metamonada</taxon>
        <taxon>Parabasalia</taxon>
        <taxon>Tritrichomonadida</taxon>
        <taxon>Tritrichomonadidae</taxon>
        <taxon>Tritrichomonas</taxon>
    </lineage>
</organism>
<dbReference type="GO" id="GO:0004843">
    <property type="term" value="F:cysteine-type deubiquitinase activity"/>
    <property type="evidence" value="ECO:0007669"/>
    <property type="project" value="UniProtKB-EC"/>
</dbReference>
<evidence type="ECO:0000256" key="2">
    <source>
        <dbReference type="ARBA" id="ARBA00009085"/>
    </source>
</evidence>
<dbReference type="GO" id="GO:0006508">
    <property type="term" value="P:proteolysis"/>
    <property type="evidence" value="ECO:0007669"/>
    <property type="project" value="UniProtKB-KW"/>
</dbReference>
<sequence length="577" mass="64867">MMMNDDAEKKKLDAQQDPEVALKHELRARKDELQRPEATNKSQYVAFVERNWFKAMVLWMNSKHGESPGAIPNHLLCKDGKLDPSKHYGRDFAVVSASIYDRLTLYFRGGPKIVRPYVLSPGTDKPIFIMDPITLTVHVDNQTLKKVVDPKWKIGPLRIQLCSSLKVPKNKSRFLIPFKNDVNNGNSESNSNNNPFISNNTKQNIITNENGQFIIADDNAEIEQIVNKESPALFFNIDPEGRGQEYKRFKTFEKSSLKILSTHDKSSAFLSCAECLLNIPPLMDFILAEGFEHQINPNNKRGSHGEIARSFLALARSRYVPDHPSLKNNENPQIINNVSIDANQLKNALVNKYPELLDFGRFEADGALAALLDGLFEDTNRAQSVEDGSPIADIFLGTLRGSLECPNCHQFEELKERFLFLSLKIPTLDGNEVSLQDCIAHFSVSEEIPDQSRIKCKSCKKLVRSYRTVAVDICPEILIISFQRLSGIGTLSSFVNAPVSYPDEIDIASFASSSSGIYKLICVIFHQGLMEDGKYSCAVLDHQTDKWTYITKDKALVVDKSGAHNGDAMVLFYQKKK</sequence>
<dbReference type="PROSITE" id="PS51283">
    <property type="entry name" value="DUSP"/>
    <property type="match status" value="1"/>
</dbReference>
<name>A0A1J4JBP5_9EUKA</name>
<comment type="similarity">
    <text evidence="2">Belongs to the peptidase C19 family.</text>
</comment>
<evidence type="ECO:0000313" key="12">
    <source>
        <dbReference type="Proteomes" id="UP000179807"/>
    </source>
</evidence>
<dbReference type="InterPro" id="IPR001394">
    <property type="entry name" value="Peptidase_C19_UCH"/>
</dbReference>
<evidence type="ECO:0000256" key="1">
    <source>
        <dbReference type="ARBA" id="ARBA00000707"/>
    </source>
</evidence>
<keyword evidence="4" id="KW-0645">Protease</keyword>
<keyword evidence="6" id="KW-0378">Hydrolase</keyword>
<comment type="caution">
    <text evidence="11">The sequence shown here is derived from an EMBL/GenBank/DDBJ whole genome shotgun (WGS) entry which is preliminary data.</text>
</comment>
<dbReference type="SUPFAM" id="SSF54001">
    <property type="entry name" value="Cysteine proteinases"/>
    <property type="match status" value="1"/>
</dbReference>
<dbReference type="PANTHER" id="PTHR21646">
    <property type="entry name" value="UBIQUITIN CARBOXYL-TERMINAL HYDROLASE"/>
    <property type="match status" value="1"/>
</dbReference>